<dbReference type="GO" id="GO:0005874">
    <property type="term" value="C:microtubule"/>
    <property type="evidence" value="ECO:0007669"/>
    <property type="project" value="UniProtKB-KW"/>
</dbReference>
<dbReference type="FunFam" id="3.40.50.1440:FF:000009">
    <property type="entry name" value="Tubulin beta chain"/>
    <property type="match status" value="1"/>
</dbReference>
<evidence type="ECO:0000256" key="8">
    <source>
        <dbReference type="ARBA" id="ARBA00023134"/>
    </source>
</evidence>
<evidence type="ECO:0000256" key="5">
    <source>
        <dbReference type="ARBA" id="ARBA00022490"/>
    </source>
</evidence>
<dbReference type="InterPro" id="IPR003008">
    <property type="entry name" value="Tubulin_FtsZ_GTPase"/>
</dbReference>
<comment type="function">
    <text evidence="10 11">Tubulin is the major constituent of microtubules, a cylinder consisting of laterally associated linear protofilaments composed of alpha- and beta-tubulin heterodimers. Microtubules grow by the addition of GTP-tubulin dimers to the microtubule end, where a stabilizing cap forms. Below the cap, tubulin dimers are in GDP-bound state, owing to GTPase activity of alpha-tubulin.</text>
</comment>
<gene>
    <name evidence="15" type="ORF">K493DRAFT_320040</name>
</gene>
<dbReference type="FunCoup" id="A0A1Y1XHP7">
    <property type="interactions" value="247"/>
</dbReference>
<dbReference type="GO" id="GO:0005200">
    <property type="term" value="F:structural constituent of cytoskeleton"/>
    <property type="evidence" value="ECO:0007669"/>
    <property type="project" value="InterPro"/>
</dbReference>
<evidence type="ECO:0000256" key="4">
    <source>
        <dbReference type="ARBA" id="ARBA00011747"/>
    </source>
</evidence>
<feature type="domain" description="Tubulin/FtsZ 2-layer sandwich" evidence="14">
    <location>
        <begin position="246"/>
        <end position="383"/>
    </location>
</feature>
<comment type="caution">
    <text evidence="15">The sequence shown here is derived from an EMBL/GenBank/DDBJ whole genome shotgun (WGS) entry which is preliminary data.</text>
</comment>
<protein>
    <recommendedName>
        <fullName evidence="11">Tubulin beta chain</fullName>
    </recommendedName>
</protein>
<reference evidence="15 16" key="1">
    <citation type="submission" date="2016-07" db="EMBL/GenBank/DDBJ databases">
        <title>Pervasive Adenine N6-methylation of Active Genes in Fungi.</title>
        <authorList>
            <consortium name="DOE Joint Genome Institute"/>
            <person name="Mondo S.J."/>
            <person name="Dannebaum R.O."/>
            <person name="Kuo R.C."/>
            <person name="Labutti K."/>
            <person name="Haridas S."/>
            <person name="Kuo A."/>
            <person name="Salamov A."/>
            <person name="Ahrendt S.R."/>
            <person name="Lipzen A."/>
            <person name="Sullivan W."/>
            <person name="Andreopoulos W.B."/>
            <person name="Clum A."/>
            <person name="Lindquist E."/>
            <person name="Daum C."/>
            <person name="Ramamoorthy G.K."/>
            <person name="Gryganskyi A."/>
            <person name="Culley D."/>
            <person name="Magnuson J.K."/>
            <person name="James T.Y."/>
            <person name="O'Malley M.A."/>
            <person name="Stajich J.E."/>
            <person name="Spatafora J.W."/>
            <person name="Visel A."/>
            <person name="Grigoriev I.V."/>
        </authorList>
    </citation>
    <scope>NUCLEOTIDE SEQUENCE [LARGE SCALE GENOMIC DNA]</scope>
    <source>
        <strain evidence="15 16">CBS 931.73</strain>
    </source>
</reference>
<feature type="domain" description="Tubulin/FtsZ GTPase" evidence="13">
    <location>
        <begin position="47"/>
        <end position="244"/>
    </location>
</feature>
<keyword evidence="7 11" id="KW-0547">Nucleotide-binding</keyword>
<dbReference type="STRING" id="1314790.A0A1Y1XHP7"/>
<keyword evidence="6 11" id="KW-0493">Microtubule</keyword>
<dbReference type="GO" id="GO:0097435">
    <property type="term" value="P:supramolecular fiber organization"/>
    <property type="evidence" value="ECO:0007669"/>
    <property type="project" value="UniProtKB-ARBA"/>
</dbReference>
<dbReference type="SUPFAM" id="SSF52490">
    <property type="entry name" value="Tubulin nucleotide-binding domain-like"/>
    <property type="match status" value="1"/>
</dbReference>
<evidence type="ECO:0000256" key="10">
    <source>
        <dbReference type="ARBA" id="ARBA00034296"/>
    </source>
</evidence>
<feature type="region of interest" description="Disordered" evidence="12">
    <location>
        <begin position="430"/>
        <end position="449"/>
    </location>
</feature>
<evidence type="ECO:0000256" key="2">
    <source>
        <dbReference type="ARBA" id="ARBA00004245"/>
    </source>
</evidence>
<dbReference type="PROSITE" id="PS00227">
    <property type="entry name" value="TUBULIN"/>
    <property type="match status" value="1"/>
</dbReference>
<dbReference type="InterPro" id="IPR037103">
    <property type="entry name" value="Tubulin/FtsZ-like_C"/>
</dbReference>
<keyword evidence="5" id="KW-0963">Cytoplasm</keyword>
<name>A0A1Y1XHP7_9FUNG</name>
<evidence type="ECO:0000256" key="12">
    <source>
        <dbReference type="SAM" id="MobiDB-lite"/>
    </source>
</evidence>
<dbReference type="InterPro" id="IPR002453">
    <property type="entry name" value="Beta_tubulin"/>
</dbReference>
<dbReference type="InterPro" id="IPR000217">
    <property type="entry name" value="Tubulin"/>
</dbReference>
<dbReference type="CDD" id="cd02187">
    <property type="entry name" value="beta_tubulin"/>
    <property type="match status" value="1"/>
</dbReference>
<comment type="subunit">
    <text evidence="4 11">Dimer of alpha and beta chains. A typical microtubule is a hollow water-filled tube with an outer diameter of 25 nm and an inner diameter of 15 nM. Alpha-beta heterodimers associate head-to-tail to form protofilaments running lengthwise along the microtubule wall with the beta-tubulin subunit facing the microtubule plus end conferring a structural polarity. Microtubules usually have 13 protofilaments but different protofilament numbers can be found in some organisms and specialized cells.</text>
</comment>
<dbReference type="InParanoid" id="A0A1Y1XHP7"/>
<dbReference type="GO" id="GO:0003924">
    <property type="term" value="F:GTPase activity"/>
    <property type="evidence" value="ECO:0007669"/>
    <property type="project" value="InterPro"/>
</dbReference>
<accession>A0A1Y1XHP7</accession>
<keyword evidence="8 11" id="KW-0342">GTP-binding</keyword>
<comment type="subcellular location">
    <subcellularLocation>
        <location evidence="2">Cytoplasm</location>
        <location evidence="2">Cytoskeleton</location>
    </subcellularLocation>
</comment>
<evidence type="ECO:0000313" key="16">
    <source>
        <dbReference type="Proteomes" id="UP000193498"/>
    </source>
</evidence>
<dbReference type="Pfam" id="PF00091">
    <property type="entry name" value="Tubulin"/>
    <property type="match status" value="1"/>
</dbReference>
<dbReference type="InterPro" id="IPR008280">
    <property type="entry name" value="Tub_FtsZ_C"/>
</dbReference>
<sequence length="449" mass="50369">MREIVHIQTGQCGNQIGNQFWDTISEEHGIAGDGAFHGDSDLQLDRIDVYYNEAANGKYVPRAVLVDLEPGTMDNIRASNLGALFRPDNFIYGQNGAGNNWAKGHYTEGAELVESVLDVVRKEAEGCDSLQGFQITHSLGGGTGSGLGTLLISKIREEYPDRMMCTFSVVPSPKVSDTVVEPYNATLSVHQLVENSDLTFCIDNEALYDICFRTLKLTTPSYDDLNHLVSNVMSGTTTSLRFPGQLNADLRKLAVNMVPFPRLHFFMVGFAPLTSRGSAGYQALTVPELTQQMFDSKNMMAASDPRHGRYLTVAAMFRGRMSTKEVENQMINVQNKNSSYFVEWIPNNIKTSVCDIPPKGLKMSATFVGNSTSIQELFKRIGEQFTVMFRRKAFLHWYTGEGMDEMEFTEAESNMNDLISEYQQYQDATAEEYEEEEYGYEEELPEEEL</sequence>
<dbReference type="Proteomes" id="UP000193498">
    <property type="component" value="Unassembled WGS sequence"/>
</dbReference>
<dbReference type="Gene3D" id="1.10.287.600">
    <property type="entry name" value="Helix hairpin bin"/>
    <property type="match status" value="1"/>
</dbReference>
<proteinExistence type="inferred from homology"/>
<evidence type="ECO:0000313" key="15">
    <source>
        <dbReference type="EMBL" id="ORX84916.1"/>
    </source>
</evidence>
<dbReference type="Gene3D" id="3.30.1330.20">
    <property type="entry name" value="Tubulin/FtsZ, C-terminal domain"/>
    <property type="match status" value="1"/>
</dbReference>
<dbReference type="SMART" id="SM00864">
    <property type="entry name" value="Tubulin"/>
    <property type="match status" value="1"/>
</dbReference>
<dbReference type="Pfam" id="PF03953">
    <property type="entry name" value="Tubulin_C"/>
    <property type="match status" value="1"/>
</dbReference>
<evidence type="ECO:0000259" key="13">
    <source>
        <dbReference type="SMART" id="SM00864"/>
    </source>
</evidence>
<dbReference type="OrthoDB" id="1662883at2759"/>
<comment type="cofactor">
    <cofactor evidence="1">
        <name>Mg(2+)</name>
        <dbReference type="ChEBI" id="CHEBI:18420"/>
    </cofactor>
</comment>
<evidence type="ECO:0000256" key="11">
    <source>
        <dbReference type="RuleBase" id="RU000352"/>
    </source>
</evidence>
<dbReference type="GO" id="GO:0005525">
    <property type="term" value="F:GTP binding"/>
    <property type="evidence" value="ECO:0007669"/>
    <property type="project" value="UniProtKB-UniRule"/>
</dbReference>
<dbReference type="InterPro" id="IPR036525">
    <property type="entry name" value="Tubulin/FtsZ_GTPase_sf"/>
</dbReference>
<keyword evidence="16" id="KW-1185">Reference proteome</keyword>
<dbReference type="InterPro" id="IPR017975">
    <property type="entry name" value="Tubulin_CS"/>
</dbReference>
<dbReference type="PRINTS" id="PR01161">
    <property type="entry name" value="TUBULIN"/>
</dbReference>
<dbReference type="InterPro" id="IPR018316">
    <property type="entry name" value="Tubulin/FtsZ_2-layer-sand-dom"/>
</dbReference>
<keyword evidence="9" id="KW-0206">Cytoskeleton</keyword>
<dbReference type="PROSITE" id="PS00228">
    <property type="entry name" value="TUBULIN_B_AUTOREG"/>
    <property type="match status" value="1"/>
</dbReference>
<dbReference type="PANTHER" id="PTHR11588">
    <property type="entry name" value="TUBULIN"/>
    <property type="match status" value="1"/>
</dbReference>
<dbReference type="Gene3D" id="3.40.50.1440">
    <property type="entry name" value="Tubulin/FtsZ, GTPase domain"/>
    <property type="match status" value="1"/>
</dbReference>
<dbReference type="GO" id="GO:0000070">
    <property type="term" value="P:mitotic sister chromatid segregation"/>
    <property type="evidence" value="ECO:0007669"/>
    <property type="project" value="UniProtKB-ARBA"/>
</dbReference>
<dbReference type="InterPro" id="IPR013838">
    <property type="entry name" value="Beta-tubulin_BS"/>
</dbReference>
<comment type="similarity">
    <text evidence="3 11">Belongs to the tubulin family.</text>
</comment>
<dbReference type="SUPFAM" id="SSF55307">
    <property type="entry name" value="Tubulin C-terminal domain-like"/>
    <property type="match status" value="1"/>
</dbReference>
<evidence type="ECO:0000256" key="9">
    <source>
        <dbReference type="ARBA" id="ARBA00023212"/>
    </source>
</evidence>
<evidence type="ECO:0000256" key="1">
    <source>
        <dbReference type="ARBA" id="ARBA00001946"/>
    </source>
</evidence>
<dbReference type="FunFam" id="1.10.287.600:FF:000002">
    <property type="entry name" value="Tubulin beta chain"/>
    <property type="match status" value="1"/>
</dbReference>
<dbReference type="SMART" id="SM00865">
    <property type="entry name" value="Tubulin_C"/>
    <property type="match status" value="1"/>
</dbReference>
<dbReference type="InterPro" id="IPR023123">
    <property type="entry name" value="Tubulin_C"/>
</dbReference>
<organism evidence="15 16">
    <name type="scientific">Basidiobolus meristosporus CBS 931.73</name>
    <dbReference type="NCBI Taxonomy" id="1314790"/>
    <lineage>
        <taxon>Eukaryota</taxon>
        <taxon>Fungi</taxon>
        <taxon>Fungi incertae sedis</taxon>
        <taxon>Zoopagomycota</taxon>
        <taxon>Entomophthoromycotina</taxon>
        <taxon>Basidiobolomycetes</taxon>
        <taxon>Basidiobolales</taxon>
        <taxon>Basidiobolaceae</taxon>
        <taxon>Basidiobolus</taxon>
    </lineage>
</organism>
<dbReference type="AlphaFoldDB" id="A0A1Y1XHP7"/>
<evidence type="ECO:0000259" key="14">
    <source>
        <dbReference type="SMART" id="SM00865"/>
    </source>
</evidence>
<evidence type="ECO:0000256" key="6">
    <source>
        <dbReference type="ARBA" id="ARBA00022701"/>
    </source>
</evidence>
<evidence type="ECO:0000256" key="7">
    <source>
        <dbReference type="ARBA" id="ARBA00022741"/>
    </source>
</evidence>
<evidence type="ECO:0000256" key="3">
    <source>
        <dbReference type="ARBA" id="ARBA00009636"/>
    </source>
</evidence>
<dbReference type="PRINTS" id="PR01163">
    <property type="entry name" value="BETATUBULIN"/>
</dbReference>
<dbReference type="GO" id="GO:0007052">
    <property type="term" value="P:mitotic spindle organization"/>
    <property type="evidence" value="ECO:0007669"/>
    <property type="project" value="UniProtKB-ARBA"/>
</dbReference>
<dbReference type="EMBL" id="MCFE01000600">
    <property type="protein sequence ID" value="ORX84916.1"/>
    <property type="molecule type" value="Genomic_DNA"/>
</dbReference>
<dbReference type="FunFam" id="3.30.1330.20:FF:000002">
    <property type="entry name" value="Tubulin beta chain"/>
    <property type="match status" value="1"/>
</dbReference>